<evidence type="ECO:0000313" key="3">
    <source>
        <dbReference type="Proteomes" id="UP000198287"/>
    </source>
</evidence>
<accession>A0A226CVM4</accession>
<organism evidence="2 3">
    <name type="scientific">Folsomia candida</name>
    <name type="common">Springtail</name>
    <dbReference type="NCBI Taxonomy" id="158441"/>
    <lineage>
        <taxon>Eukaryota</taxon>
        <taxon>Metazoa</taxon>
        <taxon>Ecdysozoa</taxon>
        <taxon>Arthropoda</taxon>
        <taxon>Hexapoda</taxon>
        <taxon>Collembola</taxon>
        <taxon>Entomobryomorpha</taxon>
        <taxon>Isotomoidea</taxon>
        <taxon>Isotomidae</taxon>
        <taxon>Proisotominae</taxon>
        <taxon>Folsomia</taxon>
    </lineage>
</organism>
<evidence type="ECO:0000256" key="1">
    <source>
        <dbReference type="SAM" id="Phobius"/>
    </source>
</evidence>
<dbReference type="Proteomes" id="UP000198287">
    <property type="component" value="Unassembled WGS sequence"/>
</dbReference>
<dbReference type="AlphaFoldDB" id="A0A226CVM4"/>
<dbReference type="EMBL" id="LNIX01000071">
    <property type="protein sequence ID" value="OXA36820.1"/>
    <property type="molecule type" value="Genomic_DNA"/>
</dbReference>
<name>A0A226CVM4_FOLCA</name>
<gene>
    <name evidence="2" type="ORF">Fcan01_28417</name>
</gene>
<protein>
    <submittedName>
        <fullName evidence="2">Uncharacterized protein</fullName>
    </submittedName>
</protein>
<reference evidence="2 3" key="1">
    <citation type="submission" date="2015-12" db="EMBL/GenBank/DDBJ databases">
        <title>The genome of Folsomia candida.</title>
        <authorList>
            <person name="Faddeeva A."/>
            <person name="Derks M.F."/>
            <person name="Anvar Y."/>
            <person name="Smit S."/>
            <person name="Van Straalen N."/>
            <person name="Roelofs D."/>
        </authorList>
    </citation>
    <scope>NUCLEOTIDE SEQUENCE [LARGE SCALE GENOMIC DNA]</scope>
    <source>
        <strain evidence="2 3">VU population</strain>
        <tissue evidence="2">Whole body</tissue>
    </source>
</reference>
<keyword evidence="1" id="KW-0472">Membrane</keyword>
<keyword evidence="3" id="KW-1185">Reference proteome</keyword>
<evidence type="ECO:0000313" key="2">
    <source>
        <dbReference type="EMBL" id="OXA36820.1"/>
    </source>
</evidence>
<feature type="transmembrane region" description="Helical" evidence="1">
    <location>
        <begin position="155"/>
        <end position="174"/>
    </location>
</feature>
<keyword evidence="1" id="KW-1133">Transmembrane helix</keyword>
<keyword evidence="1" id="KW-0812">Transmembrane</keyword>
<feature type="transmembrane region" description="Helical" evidence="1">
    <location>
        <begin position="122"/>
        <end position="143"/>
    </location>
</feature>
<comment type="caution">
    <text evidence="2">The sequence shown here is derived from an EMBL/GenBank/DDBJ whole genome shotgun (WGS) entry which is preliminary data.</text>
</comment>
<proteinExistence type="predicted"/>
<sequence length="298" mass="33616">MVQVSLTPFIIIPVLLYTGNDNPNILYNIILTATATKPNPPLTILSRVGRCFNIFFCAFEGSRMIGCVGLIAFMRILAYTSYLNELSNLLKCKKRSKFSIYKDVLRLYDKLRISIKHEHEMLSNLSAILLFTMFTVLLTTNFICLKMHHVFPPHFFAFFPTSTLTMYGVLHLGVDALLLGTNRSAGVLADMRGEVASVRIRIRRKWLKRRMKSVKVLQVPVGIDDNVGRTVSMNQSSSESVNEVRNRKAQRAILMIPIPIKIQIPPLYQVSVRLASAPLAVPEVKVQAHSQVLRGRST</sequence>